<dbReference type="Gene3D" id="3.40.50.1820">
    <property type="entry name" value="alpha/beta hydrolase"/>
    <property type="match status" value="1"/>
</dbReference>
<dbReference type="SUPFAM" id="SSF53474">
    <property type="entry name" value="alpha/beta-Hydrolases"/>
    <property type="match status" value="1"/>
</dbReference>
<sequence length="321" mass="35496">MTTQSPTQEGEILLKIPSISKPCHTYYKGFGDLKSGLPPLVCLHGGPGGGHVSLLGYAELWPRYGIPVLLYDHIGCGKSTHLPEKAGDKDFWSNSLFSYKLENLLDYLELRDGTGYHFLGQSFGGMIAPDFATSQPRGLQRLIIASGSASTELASQAFDELKNQMPTEHQKVVDEAVCNEEYESEAYKKAFDYVIKMFMCHTPSGPLPEEMAQALRNLDTDATVKNAVLGSSPFSIDGSLKGWSCIPRLHHITAPTLLQTGEFDTNGRDCSQQPFFDLIPRVRWVRLDGAGHNAHLESPELKQKVLKLFGEFLHPSTKLRA</sequence>
<dbReference type="PIRSF" id="PIRSF005539">
    <property type="entry name" value="Pept_S33_TRI_F1"/>
    <property type="match status" value="1"/>
</dbReference>
<accession>A0A9P4J6Y1</accession>
<dbReference type="GO" id="GO:0008233">
    <property type="term" value="F:peptidase activity"/>
    <property type="evidence" value="ECO:0007669"/>
    <property type="project" value="InterPro"/>
</dbReference>
<dbReference type="InterPro" id="IPR002410">
    <property type="entry name" value="Peptidase_S33"/>
</dbReference>
<dbReference type="GO" id="GO:0006508">
    <property type="term" value="P:proteolysis"/>
    <property type="evidence" value="ECO:0007669"/>
    <property type="project" value="InterPro"/>
</dbReference>
<name>A0A9P4J6Y1_9PEZI</name>
<gene>
    <name evidence="4" type="ORF">K461DRAFT_96861</name>
</gene>
<evidence type="ECO:0000313" key="4">
    <source>
        <dbReference type="EMBL" id="KAF2156487.1"/>
    </source>
</evidence>
<dbReference type="Proteomes" id="UP000799439">
    <property type="component" value="Unassembled WGS sequence"/>
</dbReference>
<dbReference type="PANTHER" id="PTHR43194:SF2">
    <property type="entry name" value="PEROXISOMAL MEMBRANE PROTEIN LPX1"/>
    <property type="match status" value="1"/>
</dbReference>
<dbReference type="InterPro" id="IPR050228">
    <property type="entry name" value="Carboxylesterase_BioH"/>
</dbReference>
<dbReference type="InterPro" id="IPR005945">
    <property type="entry name" value="Pro_imino_pep"/>
</dbReference>
<reference evidence="4" key="1">
    <citation type="journal article" date="2020" name="Stud. Mycol.">
        <title>101 Dothideomycetes genomes: a test case for predicting lifestyles and emergence of pathogens.</title>
        <authorList>
            <person name="Haridas S."/>
            <person name="Albert R."/>
            <person name="Binder M."/>
            <person name="Bloem J."/>
            <person name="Labutti K."/>
            <person name="Salamov A."/>
            <person name="Andreopoulos B."/>
            <person name="Baker S."/>
            <person name="Barry K."/>
            <person name="Bills G."/>
            <person name="Bluhm B."/>
            <person name="Cannon C."/>
            <person name="Castanera R."/>
            <person name="Culley D."/>
            <person name="Daum C."/>
            <person name="Ezra D."/>
            <person name="Gonzalez J."/>
            <person name="Henrissat B."/>
            <person name="Kuo A."/>
            <person name="Liang C."/>
            <person name="Lipzen A."/>
            <person name="Lutzoni F."/>
            <person name="Magnuson J."/>
            <person name="Mondo S."/>
            <person name="Nolan M."/>
            <person name="Ohm R."/>
            <person name="Pangilinan J."/>
            <person name="Park H.-J."/>
            <person name="Ramirez L."/>
            <person name="Alfaro M."/>
            <person name="Sun H."/>
            <person name="Tritt A."/>
            <person name="Yoshinaga Y."/>
            <person name="Zwiers L.-H."/>
            <person name="Turgeon B."/>
            <person name="Goodwin S."/>
            <person name="Spatafora J."/>
            <person name="Crous P."/>
            <person name="Grigoriev I."/>
        </authorList>
    </citation>
    <scope>NUCLEOTIDE SEQUENCE</scope>
    <source>
        <strain evidence="4">CBS 260.36</strain>
    </source>
</reference>
<dbReference type="Pfam" id="PF12697">
    <property type="entry name" value="Abhydrolase_6"/>
    <property type="match status" value="1"/>
</dbReference>
<dbReference type="PANTHER" id="PTHR43194">
    <property type="entry name" value="HYDROLASE ALPHA/BETA FOLD FAMILY"/>
    <property type="match status" value="1"/>
</dbReference>
<evidence type="ECO:0000256" key="2">
    <source>
        <dbReference type="ARBA" id="ARBA00022801"/>
    </source>
</evidence>
<feature type="domain" description="AB hydrolase-1" evidence="3">
    <location>
        <begin position="40"/>
        <end position="300"/>
    </location>
</feature>
<protein>
    <submittedName>
        <fullName evidence="4">Proline-specific peptidase</fullName>
    </submittedName>
</protein>
<dbReference type="InterPro" id="IPR000073">
    <property type="entry name" value="AB_hydrolase_1"/>
</dbReference>
<dbReference type="EMBL" id="ML996082">
    <property type="protein sequence ID" value="KAF2156487.1"/>
    <property type="molecule type" value="Genomic_DNA"/>
</dbReference>
<keyword evidence="5" id="KW-1185">Reference proteome</keyword>
<comment type="caution">
    <text evidence="4">The sequence shown here is derived from an EMBL/GenBank/DDBJ whole genome shotgun (WGS) entry which is preliminary data.</text>
</comment>
<comment type="similarity">
    <text evidence="1">Belongs to the peptidase S33 family.</text>
</comment>
<evidence type="ECO:0000313" key="5">
    <source>
        <dbReference type="Proteomes" id="UP000799439"/>
    </source>
</evidence>
<dbReference type="InterPro" id="IPR029058">
    <property type="entry name" value="AB_hydrolase_fold"/>
</dbReference>
<dbReference type="OrthoDB" id="190201at2759"/>
<dbReference type="PRINTS" id="PR00793">
    <property type="entry name" value="PROAMNOPTASE"/>
</dbReference>
<dbReference type="AlphaFoldDB" id="A0A9P4J6Y1"/>
<keyword evidence="2" id="KW-0378">Hydrolase</keyword>
<organism evidence="4 5">
    <name type="scientific">Myriangium duriaei CBS 260.36</name>
    <dbReference type="NCBI Taxonomy" id="1168546"/>
    <lineage>
        <taxon>Eukaryota</taxon>
        <taxon>Fungi</taxon>
        <taxon>Dikarya</taxon>
        <taxon>Ascomycota</taxon>
        <taxon>Pezizomycotina</taxon>
        <taxon>Dothideomycetes</taxon>
        <taxon>Dothideomycetidae</taxon>
        <taxon>Myriangiales</taxon>
        <taxon>Myriangiaceae</taxon>
        <taxon>Myriangium</taxon>
    </lineage>
</organism>
<evidence type="ECO:0000256" key="1">
    <source>
        <dbReference type="ARBA" id="ARBA00010088"/>
    </source>
</evidence>
<evidence type="ECO:0000259" key="3">
    <source>
        <dbReference type="Pfam" id="PF12697"/>
    </source>
</evidence>
<proteinExistence type="inferred from homology"/>